<evidence type="ECO:0008006" key="4">
    <source>
        <dbReference type="Google" id="ProtNLM"/>
    </source>
</evidence>
<evidence type="ECO:0000256" key="1">
    <source>
        <dbReference type="SAM" id="SignalP"/>
    </source>
</evidence>
<feature type="signal peptide" evidence="1">
    <location>
        <begin position="1"/>
        <end position="25"/>
    </location>
</feature>
<accession>A0AAE0HB59</accession>
<feature type="chain" id="PRO_5042204112" description="Secreted protein" evidence="1">
    <location>
        <begin position="26"/>
        <end position="154"/>
    </location>
</feature>
<reference evidence="2" key="2">
    <citation type="submission" date="2023-06" db="EMBL/GenBank/DDBJ databases">
        <authorList>
            <consortium name="Lawrence Berkeley National Laboratory"/>
            <person name="Haridas S."/>
            <person name="Hensen N."/>
            <person name="Bonometti L."/>
            <person name="Westerberg I."/>
            <person name="Brannstrom I.O."/>
            <person name="Guillou S."/>
            <person name="Cros-Aarteil S."/>
            <person name="Calhoun S."/>
            <person name="Kuo A."/>
            <person name="Mondo S."/>
            <person name="Pangilinan J."/>
            <person name="Riley R."/>
            <person name="Labutti K."/>
            <person name="Andreopoulos B."/>
            <person name="Lipzen A."/>
            <person name="Chen C."/>
            <person name="Yanf M."/>
            <person name="Daum C."/>
            <person name="Ng V."/>
            <person name="Clum A."/>
            <person name="Steindorff A."/>
            <person name="Ohm R."/>
            <person name="Martin F."/>
            <person name="Silar P."/>
            <person name="Natvig D."/>
            <person name="Lalanne C."/>
            <person name="Gautier V."/>
            <person name="Ament-Velasquez S.L."/>
            <person name="Kruys A."/>
            <person name="Hutchinson M.I."/>
            <person name="Powell A.J."/>
            <person name="Barry K."/>
            <person name="Miller A.N."/>
            <person name="Grigoriev I.V."/>
            <person name="Debuchy R."/>
            <person name="Gladieux P."/>
            <person name="Thoren M.H."/>
            <person name="Johannesson H."/>
        </authorList>
    </citation>
    <scope>NUCLEOTIDE SEQUENCE</scope>
    <source>
        <strain evidence="2">CBS 168.71</strain>
    </source>
</reference>
<evidence type="ECO:0000313" key="2">
    <source>
        <dbReference type="EMBL" id="KAK3293333.1"/>
    </source>
</evidence>
<dbReference type="AlphaFoldDB" id="A0AAE0HB59"/>
<keyword evidence="1" id="KW-0732">Signal</keyword>
<proteinExistence type="predicted"/>
<dbReference type="EMBL" id="JAUEPN010000006">
    <property type="protein sequence ID" value="KAK3293333.1"/>
    <property type="molecule type" value="Genomic_DNA"/>
</dbReference>
<organism evidence="2 3">
    <name type="scientific">Chaetomium fimeti</name>
    <dbReference type="NCBI Taxonomy" id="1854472"/>
    <lineage>
        <taxon>Eukaryota</taxon>
        <taxon>Fungi</taxon>
        <taxon>Dikarya</taxon>
        <taxon>Ascomycota</taxon>
        <taxon>Pezizomycotina</taxon>
        <taxon>Sordariomycetes</taxon>
        <taxon>Sordariomycetidae</taxon>
        <taxon>Sordariales</taxon>
        <taxon>Chaetomiaceae</taxon>
        <taxon>Chaetomium</taxon>
    </lineage>
</organism>
<gene>
    <name evidence="2" type="ORF">B0H64DRAFT_210614</name>
</gene>
<protein>
    <recommendedName>
        <fullName evidence="4">Secreted protein</fullName>
    </recommendedName>
</protein>
<keyword evidence="3" id="KW-1185">Reference proteome</keyword>
<name>A0AAE0HB59_9PEZI</name>
<reference evidence="2" key="1">
    <citation type="journal article" date="2023" name="Mol. Phylogenet. Evol.">
        <title>Genome-scale phylogeny and comparative genomics of the fungal order Sordariales.</title>
        <authorList>
            <person name="Hensen N."/>
            <person name="Bonometti L."/>
            <person name="Westerberg I."/>
            <person name="Brannstrom I.O."/>
            <person name="Guillou S."/>
            <person name="Cros-Aarteil S."/>
            <person name="Calhoun S."/>
            <person name="Haridas S."/>
            <person name="Kuo A."/>
            <person name="Mondo S."/>
            <person name="Pangilinan J."/>
            <person name="Riley R."/>
            <person name="LaButti K."/>
            <person name="Andreopoulos B."/>
            <person name="Lipzen A."/>
            <person name="Chen C."/>
            <person name="Yan M."/>
            <person name="Daum C."/>
            <person name="Ng V."/>
            <person name="Clum A."/>
            <person name="Steindorff A."/>
            <person name="Ohm R.A."/>
            <person name="Martin F."/>
            <person name="Silar P."/>
            <person name="Natvig D.O."/>
            <person name="Lalanne C."/>
            <person name="Gautier V."/>
            <person name="Ament-Velasquez S.L."/>
            <person name="Kruys A."/>
            <person name="Hutchinson M.I."/>
            <person name="Powell A.J."/>
            <person name="Barry K."/>
            <person name="Miller A.N."/>
            <person name="Grigoriev I.V."/>
            <person name="Debuchy R."/>
            <person name="Gladieux P."/>
            <person name="Hiltunen Thoren M."/>
            <person name="Johannesson H."/>
        </authorList>
    </citation>
    <scope>NUCLEOTIDE SEQUENCE</scope>
    <source>
        <strain evidence="2">CBS 168.71</strain>
    </source>
</reference>
<sequence>MSGFFAQSLHLASAPLCVLLRVCFPLLPSLSPCISYLGNPRVGPPACLFWRKLPCLGWGLHWCSRRGCGSWRLRVWLPSSLPFMHAVGWLGVMGGAGGERVCGLVGGCLFACFVVSKRVWVRGLGGWFLGYFGVGHGYCCFFTQCSLVDHAFGD</sequence>
<dbReference type="GeneID" id="87836365"/>
<evidence type="ECO:0000313" key="3">
    <source>
        <dbReference type="Proteomes" id="UP001278766"/>
    </source>
</evidence>
<dbReference type="Proteomes" id="UP001278766">
    <property type="component" value="Unassembled WGS sequence"/>
</dbReference>
<dbReference type="RefSeq" id="XP_062656847.1">
    <property type="nucleotide sequence ID" value="XM_062799417.1"/>
</dbReference>
<comment type="caution">
    <text evidence="2">The sequence shown here is derived from an EMBL/GenBank/DDBJ whole genome shotgun (WGS) entry which is preliminary data.</text>
</comment>